<sequence>MLGTIVNALSIVAGSLIGLFLKGGIPVSMGETISKGLGLCIIYIGMSGTMSTQNLLLVIFSLVIGAIIGELIDIDKRFAELGDFVEKKLNKNGESKIAEGFVNASLLFCVGSMAIVGSLQSGLEGNHETLFTKSVLDGITSIIFTSTMGIGVILSAVSVFIYQGAVTLLASSIKALLTDAIVAEMTAVGSLLILGIGLNMVGATKIKVANILPAVLIPFIYGMIMKIGIGM</sequence>
<keyword evidence="1" id="KW-1133">Transmembrane helix</keyword>
<reference evidence="3" key="1">
    <citation type="submission" date="2017-02" db="EMBL/GenBank/DDBJ databases">
        <authorList>
            <person name="Varghese N."/>
            <person name="Submissions S."/>
        </authorList>
    </citation>
    <scope>NUCLEOTIDE SEQUENCE [LARGE SCALE GENOMIC DNA]</scope>
    <source>
        <strain evidence="3">ATCC 35199</strain>
    </source>
</reference>
<proteinExistence type="predicted"/>
<evidence type="ECO:0000313" key="3">
    <source>
        <dbReference type="Proteomes" id="UP000243406"/>
    </source>
</evidence>
<dbReference type="PANTHER" id="PTHR36111">
    <property type="entry name" value="INNER MEMBRANE PROTEIN-RELATED"/>
    <property type="match status" value="1"/>
</dbReference>
<evidence type="ECO:0008006" key="4">
    <source>
        <dbReference type="Google" id="ProtNLM"/>
    </source>
</evidence>
<organism evidence="2 3">
    <name type="scientific">Acetoanaerobium noterae</name>
    <dbReference type="NCBI Taxonomy" id="745369"/>
    <lineage>
        <taxon>Bacteria</taxon>
        <taxon>Bacillati</taxon>
        <taxon>Bacillota</taxon>
        <taxon>Clostridia</taxon>
        <taxon>Peptostreptococcales</taxon>
        <taxon>Filifactoraceae</taxon>
        <taxon>Acetoanaerobium</taxon>
    </lineage>
</organism>
<feature type="transmembrane region" description="Helical" evidence="1">
    <location>
        <begin position="6"/>
        <end position="25"/>
    </location>
</feature>
<feature type="transmembrane region" description="Helical" evidence="1">
    <location>
        <begin position="139"/>
        <end position="163"/>
    </location>
</feature>
<evidence type="ECO:0000256" key="1">
    <source>
        <dbReference type="SAM" id="Phobius"/>
    </source>
</evidence>
<keyword evidence="1" id="KW-0472">Membrane</keyword>
<feature type="transmembrane region" description="Helical" evidence="1">
    <location>
        <begin position="208"/>
        <end position="229"/>
    </location>
</feature>
<dbReference type="OrthoDB" id="9797976at2"/>
<dbReference type="PANTHER" id="PTHR36111:SF2">
    <property type="entry name" value="INNER MEMBRANE PROTEIN"/>
    <property type="match status" value="1"/>
</dbReference>
<protein>
    <recommendedName>
        <fullName evidence="4">Membrane protein YdfK</fullName>
    </recommendedName>
</protein>
<dbReference type="InterPro" id="IPR007563">
    <property type="entry name" value="DUF554"/>
</dbReference>
<keyword evidence="3" id="KW-1185">Reference proteome</keyword>
<dbReference type="EMBL" id="FUYN01000003">
    <property type="protein sequence ID" value="SKB50393.1"/>
    <property type="molecule type" value="Genomic_DNA"/>
</dbReference>
<feature type="transmembrane region" description="Helical" evidence="1">
    <location>
        <begin position="97"/>
        <end position="119"/>
    </location>
</feature>
<dbReference type="RefSeq" id="WP_079589670.1">
    <property type="nucleotide sequence ID" value="NZ_FUYN01000003.1"/>
</dbReference>
<gene>
    <name evidence="2" type="ORF">SAMN02745120_1851</name>
</gene>
<dbReference type="Proteomes" id="UP000243406">
    <property type="component" value="Unassembled WGS sequence"/>
</dbReference>
<evidence type="ECO:0000313" key="2">
    <source>
        <dbReference type="EMBL" id="SKB50393.1"/>
    </source>
</evidence>
<feature type="transmembrane region" description="Helical" evidence="1">
    <location>
        <begin position="175"/>
        <end position="196"/>
    </location>
</feature>
<accession>A0A1T5BTV5</accession>
<dbReference type="AlphaFoldDB" id="A0A1T5BTV5"/>
<name>A0A1T5BTV5_9FIRM</name>
<keyword evidence="1" id="KW-0812">Transmembrane</keyword>
<dbReference type="Pfam" id="PF04474">
    <property type="entry name" value="DUF554"/>
    <property type="match status" value="1"/>
</dbReference>